<dbReference type="Pfam" id="PF19440">
    <property type="entry name" value="TTC7_N"/>
    <property type="match status" value="2"/>
</dbReference>
<dbReference type="AlphaFoldDB" id="A0AAJ7IZ91"/>
<dbReference type="InterPro" id="IPR019734">
    <property type="entry name" value="TPR_rpt"/>
</dbReference>
<keyword evidence="5" id="KW-1185">Reference proteome</keyword>
<dbReference type="GO" id="GO:0072659">
    <property type="term" value="P:protein localization to plasma membrane"/>
    <property type="evidence" value="ECO:0007669"/>
    <property type="project" value="TreeGrafter"/>
</dbReference>
<feature type="repeat" description="TPR" evidence="3">
    <location>
        <begin position="774"/>
        <end position="807"/>
    </location>
</feature>
<dbReference type="PROSITE" id="PS50005">
    <property type="entry name" value="TPR"/>
    <property type="match status" value="3"/>
</dbReference>
<dbReference type="PANTHER" id="PTHR23083:SF464">
    <property type="entry name" value="TETRATRICOPEPTIDE REPEAT DOMAIN 7, ISOFORM A"/>
    <property type="match status" value="1"/>
</dbReference>
<organism evidence="5 6">
    <name type="scientific">Ceratina calcarata</name>
    <dbReference type="NCBI Taxonomy" id="156304"/>
    <lineage>
        <taxon>Eukaryota</taxon>
        <taxon>Metazoa</taxon>
        <taxon>Ecdysozoa</taxon>
        <taxon>Arthropoda</taxon>
        <taxon>Hexapoda</taxon>
        <taxon>Insecta</taxon>
        <taxon>Pterygota</taxon>
        <taxon>Neoptera</taxon>
        <taxon>Endopterygota</taxon>
        <taxon>Hymenoptera</taxon>
        <taxon>Apocrita</taxon>
        <taxon>Aculeata</taxon>
        <taxon>Apoidea</taxon>
        <taxon>Anthophila</taxon>
        <taxon>Apidae</taxon>
        <taxon>Ceratina</taxon>
        <taxon>Zadontomerus</taxon>
    </lineage>
</organism>
<reference evidence="6" key="1">
    <citation type="submission" date="2025-08" db="UniProtKB">
        <authorList>
            <consortium name="RefSeq"/>
        </authorList>
    </citation>
    <scope>IDENTIFICATION</scope>
    <source>
        <tissue evidence="6">Whole body</tissue>
    </source>
</reference>
<dbReference type="KEGG" id="ccal:108625039"/>
<dbReference type="SUPFAM" id="SSF48452">
    <property type="entry name" value="TPR-like"/>
    <property type="match status" value="1"/>
</dbReference>
<evidence type="ECO:0000313" key="6">
    <source>
        <dbReference type="RefSeq" id="XP_017880227.1"/>
    </source>
</evidence>
<keyword evidence="3" id="KW-0802">TPR repeat</keyword>
<evidence type="ECO:0000256" key="2">
    <source>
        <dbReference type="ARBA" id="ARBA00038251"/>
    </source>
</evidence>
<dbReference type="InterPro" id="IPR051722">
    <property type="entry name" value="Endocytosis_PI4K-reg_protein"/>
</dbReference>
<evidence type="ECO:0000256" key="1">
    <source>
        <dbReference type="ARBA" id="ARBA00002550"/>
    </source>
</evidence>
<dbReference type="GO" id="GO:0046854">
    <property type="term" value="P:phosphatidylinositol phosphate biosynthetic process"/>
    <property type="evidence" value="ECO:0007669"/>
    <property type="project" value="TreeGrafter"/>
</dbReference>
<name>A0AAJ7IZ91_9HYME</name>
<accession>A0AAJ7IZ91</accession>
<evidence type="ECO:0000259" key="4">
    <source>
        <dbReference type="Pfam" id="PF19440"/>
    </source>
</evidence>
<sequence length="854" mass="97098">MTSKKGHTPHRIESEIDKNREEGNWKKVIELAEHLKVQYPSNECLANFLCGEGRLESFLEQTPPLNDNIGKARNGLQETRKFLLLAANEKDKQALVVLDAHLLLGKLHYAMGMYEEALEHYHQAELHTLTEKPLPCRSLRIIAESYAIKDTEKHLSCRRLRIFAESKAIQGLCLEKLPPKSKSKYKIAEWQEQIIKCYEIAGDLTLVYLQEQDKLAMQHQNGNSNNTGTYSSQSPQFSAKHIGPILETALQRAPILYIQTGNIQGAINRYREILSAVESTTTQSLRVTLTRQLGEVLVRGISGAEYKAPNAPTDTADSPWKPKKYLGPNMFVPRNEYEETILLLLISEAMAVRDAVLSQSPEFKDARIRAFENATAVYDLLTVVVVRWSQVDLLYESFERAMKFSHDEAHVWTQCALCLISMGRYMHAYRVLKVVARLSPQKVMPCLLAARLCYEQLNMIKEGIEWSQKALQRETSNSQGLQSRCHLYIGIGHSILAANTIVKMDKTYHTKTALECFQKAQQCDPNDHLAEYYLAHEYAINRQINEAMVHVKIALNLRAEHIPSLHLLVLLLSAHKQYSEALHLINSVLEEYPDNLNFLYVKAHLELRSVGGEQALFTIRHMFLLWKNLYEDQTNANCNEQHSERRSETRSVFQLYASEMSDKDSSSLHAQSLAASRVEQALSEVASSLSSFTPKPGPQRAWLLQLQVWLLLTEVYLVLDQPNGAVLSLLEATNIFPLSHHIMYTRGLLHEYKLEYMEAKQCYQNAVSINPSHIKSLQHLGLIYHYLGSQRLAEKTLRDAAKIDPNSHQTWYNLGKVLESLGEVEQASDCMATALEVETTNPILPILSIPVTFE</sequence>
<gene>
    <name evidence="6" type="primary">LOC108625039</name>
</gene>
<evidence type="ECO:0000256" key="3">
    <source>
        <dbReference type="PROSITE-ProRule" id="PRU00339"/>
    </source>
</evidence>
<dbReference type="FunFam" id="1.25.40.10:FF:000421">
    <property type="entry name" value="Tetratricopeptide repeat domain 7B"/>
    <property type="match status" value="1"/>
</dbReference>
<dbReference type="RefSeq" id="XP_017880227.1">
    <property type="nucleotide sequence ID" value="XM_018024738.2"/>
</dbReference>
<protein>
    <submittedName>
        <fullName evidence="6">Tetratricopeptide repeat protein 7B isoform X1</fullName>
    </submittedName>
</protein>
<feature type="repeat" description="TPR" evidence="3">
    <location>
        <begin position="808"/>
        <end position="841"/>
    </location>
</feature>
<dbReference type="Gene3D" id="1.25.40.10">
    <property type="entry name" value="Tetratricopeptide repeat domain"/>
    <property type="match status" value="3"/>
</dbReference>
<dbReference type="PANTHER" id="PTHR23083">
    <property type="entry name" value="TETRATRICOPEPTIDE REPEAT PROTEIN, TPR"/>
    <property type="match status" value="1"/>
</dbReference>
<dbReference type="Pfam" id="PF13181">
    <property type="entry name" value="TPR_8"/>
    <property type="match status" value="2"/>
</dbReference>
<dbReference type="GeneID" id="108625039"/>
<feature type="repeat" description="TPR" evidence="3">
    <location>
        <begin position="740"/>
        <end position="773"/>
    </location>
</feature>
<dbReference type="SMART" id="SM00028">
    <property type="entry name" value="TPR"/>
    <property type="match status" value="8"/>
</dbReference>
<dbReference type="InterPro" id="IPR045819">
    <property type="entry name" value="TTC7_N"/>
</dbReference>
<dbReference type="InterPro" id="IPR011990">
    <property type="entry name" value="TPR-like_helical_dom_sf"/>
</dbReference>
<dbReference type="GO" id="GO:0005886">
    <property type="term" value="C:plasma membrane"/>
    <property type="evidence" value="ECO:0007669"/>
    <property type="project" value="TreeGrafter"/>
</dbReference>
<dbReference type="Proteomes" id="UP000694925">
    <property type="component" value="Unplaced"/>
</dbReference>
<feature type="domain" description="Tetratricopeptide repeat protein 7 N-terminal" evidence="4">
    <location>
        <begin position="152"/>
        <end position="397"/>
    </location>
</feature>
<evidence type="ECO:0000313" key="5">
    <source>
        <dbReference type="Proteomes" id="UP000694925"/>
    </source>
</evidence>
<proteinExistence type="inferred from homology"/>
<feature type="domain" description="Tetratricopeptide repeat protein 7 N-terminal" evidence="4">
    <location>
        <begin position="1"/>
        <end position="149"/>
    </location>
</feature>
<comment type="similarity">
    <text evidence="2">Belongs to the YPP1 family.</text>
</comment>
<dbReference type="CTD" id="225049"/>
<comment type="function">
    <text evidence="1">Involved in endocytosis.</text>
</comment>